<comment type="caution">
    <text evidence="1">The sequence shown here is derived from an EMBL/GenBank/DDBJ whole genome shotgun (WGS) entry which is preliminary data.</text>
</comment>
<protein>
    <submittedName>
        <fullName evidence="1">Poly-gamma-glutamate biosynthesis protein</fullName>
    </submittedName>
</protein>
<evidence type="ECO:0000313" key="1">
    <source>
        <dbReference type="EMBL" id="PHV71368.1"/>
    </source>
</evidence>
<gene>
    <name evidence="1" type="ORF">CS063_06270</name>
</gene>
<keyword evidence="2" id="KW-1185">Reference proteome</keyword>
<name>A0AC61DEZ7_9FIRM</name>
<dbReference type="Proteomes" id="UP000224460">
    <property type="component" value="Unassembled WGS sequence"/>
</dbReference>
<proteinExistence type="predicted"/>
<reference evidence="1" key="1">
    <citation type="submission" date="2017-10" db="EMBL/GenBank/DDBJ databases">
        <title>Genome sequence of cellulolytic Lachnospiraceae bacterium XHS1971 isolated from hotspring sediment.</title>
        <authorList>
            <person name="Vasudevan G."/>
            <person name="Joshi A.J."/>
            <person name="Hivarkar S."/>
            <person name="Lanjekar V.B."/>
            <person name="Dhakephalkar P.K."/>
            <person name="Dagar S."/>
        </authorList>
    </citation>
    <scope>NUCLEOTIDE SEQUENCE</scope>
    <source>
        <strain evidence="1">XHS1971</strain>
    </source>
</reference>
<sequence>MLGIYLVGCGRYVKQDTEVVNTRLEQGSSKEEQVDETKVEIENTVGQSIQDIEKDKEIVITEEQVSIIMVGDVLLHTPVTESGKGENDVYNYAHLFKEVKEDIQEADLAIVNQEVILGGKELGLSGYPTFNGPYEVGDALVEAGFNVVLHATNHTLDKGKKGILNTLNFWETHYPQVGVLGIQDTQKEQEDAIYVYEKEGIKIAILNYTYGTNGIPLPDGQPYWVNLLGEDRLKKDINKAKALADFVIVCPHWGTEYTHVATKEQRYWAEFMAHEGVDLILGTHPHVIEPIEWIEGKNGHKTLVYYSLGNFVNSTSESGKGVAARMLGAMAKITLERDEKGQVGIKEYGAQALVTHLQKGRGNITTYRLQDYTEALAQINEIRKQDEAFSLSYCKEIWQQVFKEILEKTDF</sequence>
<dbReference type="EMBL" id="PEDL01000004">
    <property type="protein sequence ID" value="PHV71368.1"/>
    <property type="molecule type" value="Genomic_DNA"/>
</dbReference>
<evidence type="ECO:0000313" key="2">
    <source>
        <dbReference type="Proteomes" id="UP000224460"/>
    </source>
</evidence>
<accession>A0AC61DEZ7</accession>
<organism evidence="1 2">
    <name type="scientific">Sporanaerobium hydrogeniformans</name>
    <dbReference type="NCBI Taxonomy" id="3072179"/>
    <lineage>
        <taxon>Bacteria</taxon>
        <taxon>Bacillati</taxon>
        <taxon>Bacillota</taxon>
        <taxon>Clostridia</taxon>
        <taxon>Lachnospirales</taxon>
        <taxon>Lachnospiraceae</taxon>
        <taxon>Sporanaerobium</taxon>
    </lineage>
</organism>